<evidence type="ECO:0000313" key="1">
    <source>
        <dbReference type="EMBL" id="PMD64914.1"/>
    </source>
</evidence>
<sequence length="182" mass="20073">MFLGCILVDDEDEWDWDSGQEDEACSCIQSASWSRTHGFLKPRLLRCLGLRPRSIPGDDSSRFAVVLTRMCAWLGRIFHHSASPHGHTTTPSRTGQSRRPARVCDGVKVRGVLSKLCGVALLAQGPKDPYLRNARDHDDSPRRLNACECESATVRGGRLLRQFCVGSPAGSDYSPSFPLNGF</sequence>
<gene>
    <name evidence="1" type="ORF">K444DRAFT_209010</name>
</gene>
<accession>A0A2J6TPH0</accession>
<dbReference type="Proteomes" id="UP000235371">
    <property type="component" value="Unassembled WGS sequence"/>
</dbReference>
<name>A0A2J6TPH0_9HELO</name>
<dbReference type="InParanoid" id="A0A2J6TPH0"/>
<protein>
    <submittedName>
        <fullName evidence="1">Uncharacterized protein</fullName>
    </submittedName>
</protein>
<dbReference type="OrthoDB" id="10618124at2759"/>
<evidence type="ECO:0000313" key="2">
    <source>
        <dbReference type="Proteomes" id="UP000235371"/>
    </source>
</evidence>
<dbReference type="GeneID" id="36579149"/>
<proteinExistence type="predicted"/>
<dbReference type="EMBL" id="KZ613747">
    <property type="protein sequence ID" value="PMD64914.1"/>
    <property type="molecule type" value="Genomic_DNA"/>
</dbReference>
<dbReference type="RefSeq" id="XP_024741818.1">
    <property type="nucleotide sequence ID" value="XM_024871067.1"/>
</dbReference>
<dbReference type="AlphaFoldDB" id="A0A2J6TPH0"/>
<keyword evidence="2" id="KW-1185">Reference proteome</keyword>
<organism evidence="1 2">
    <name type="scientific">Hyaloscypha bicolor E</name>
    <dbReference type="NCBI Taxonomy" id="1095630"/>
    <lineage>
        <taxon>Eukaryota</taxon>
        <taxon>Fungi</taxon>
        <taxon>Dikarya</taxon>
        <taxon>Ascomycota</taxon>
        <taxon>Pezizomycotina</taxon>
        <taxon>Leotiomycetes</taxon>
        <taxon>Helotiales</taxon>
        <taxon>Hyaloscyphaceae</taxon>
        <taxon>Hyaloscypha</taxon>
        <taxon>Hyaloscypha bicolor</taxon>
    </lineage>
</organism>
<reference evidence="1 2" key="1">
    <citation type="submission" date="2016-04" db="EMBL/GenBank/DDBJ databases">
        <title>A degradative enzymes factory behind the ericoid mycorrhizal symbiosis.</title>
        <authorList>
            <consortium name="DOE Joint Genome Institute"/>
            <person name="Martino E."/>
            <person name="Morin E."/>
            <person name="Grelet G."/>
            <person name="Kuo A."/>
            <person name="Kohler A."/>
            <person name="Daghino S."/>
            <person name="Barry K."/>
            <person name="Choi C."/>
            <person name="Cichocki N."/>
            <person name="Clum A."/>
            <person name="Copeland A."/>
            <person name="Hainaut M."/>
            <person name="Haridas S."/>
            <person name="Labutti K."/>
            <person name="Lindquist E."/>
            <person name="Lipzen A."/>
            <person name="Khouja H.-R."/>
            <person name="Murat C."/>
            <person name="Ohm R."/>
            <person name="Olson A."/>
            <person name="Spatafora J."/>
            <person name="Veneault-Fourrey C."/>
            <person name="Henrissat B."/>
            <person name="Grigoriev I."/>
            <person name="Martin F."/>
            <person name="Perotto S."/>
        </authorList>
    </citation>
    <scope>NUCLEOTIDE SEQUENCE [LARGE SCALE GENOMIC DNA]</scope>
    <source>
        <strain evidence="1 2">E</strain>
    </source>
</reference>